<evidence type="ECO:0000313" key="1">
    <source>
        <dbReference type="EMBL" id="KAK8998494.1"/>
    </source>
</evidence>
<comment type="caution">
    <text evidence="1">The sequence shown here is derived from an EMBL/GenBank/DDBJ whole genome shotgun (WGS) entry which is preliminary data.</text>
</comment>
<sequence>MCAEDSPSPDAGSQKQYLCREVGRGKVFKFASKLRKHEFGLRHLIWGVINDLALEDEIFIHLMVLYLLHPSAPFAHSMT</sequence>
<dbReference type="Proteomes" id="UP001396334">
    <property type="component" value="Unassembled WGS sequence"/>
</dbReference>
<accession>A0ABR2QD54</accession>
<proteinExistence type="predicted"/>
<evidence type="ECO:0000313" key="2">
    <source>
        <dbReference type="Proteomes" id="UP001396334"/>
    </source>
</evidence>
<gene>
    <name evidence="1" type="ORF">V6N11_083882</name>
</gene>
<keyword evidence="2" id="KW-1185">Reference proteome</keyword>
<name>A0ABR2QD54_9ROSI</name>
<reference evidence="1 2" key="1">
    <citation type="journal article" date="2024" name="G3 (Bethesda)">
        <title>Genome assembly of Hibiscus sabdariffa L. provides insights into metabolisms of medicinal natural products.</title>
        <authorList>
            <person name="Kim T."/>
        </authorList>
    </citation>
    <scope>NUCLEOTIDE SEQUENCE [LARGE SCALE GENOMIC DNA]</scope>
    <source>
        <strain evidence="1">TK-2024</strain>
        <tissue evidence="1">Old leaves</tissue>
    </source>
</reference>
<organism evidence="1 2">
    <name type="scientific">Hibiscus sabdariffa</name>
    <name type="common">roselle</name>
    <dbReference type="NCBI Taxonomy" id="183260"/>
    <lineage>
        <taxon>Eukaryota</taxon>
        <taxon>Viridiplantae</taxon>
        <taxon>Streptophyta</taxon>
        <taxon>Embryophyta</taxon>
        <taxon>Tracheophyta</taxon>
        <taxon>Spermatophyta</taxon>
        <taxon>Magnoliopsida</taxon>
        <taxon>eudicotyledons</taxon>
        <taxon>Gunneridae</taxon>
        <taxon>Pentapetalae</taxon>
        <taxon>rosids</taxon>
        <taxon>malvids</taxon>
        <taxon>Malvales</taxon>
        <taxon>Malvaceae</taxon>
        <taxon>Malvoideae</taxon>
        <taxon>Hibiscus</taxon>
    </lineage>
</organism>
<protein>
    <submittedName>
        <fullName evidence="1">Uncharacterized protein</fullName>
    </submittedName>
</protein>
<dbReference type="EMBL" id="JBBPBN010000041">
    <property type="protein sequence ID" value="KAK8998494.1"/>
    <property type="molecule type" value="Genomic_DNA"/>
</dbReference>